<name>A0A317WSR2_9EURO</name>
<dbReference type="STRING" id="1450535.A0A317WSR2"/>
<comment type="function">
    <text evidence="3">Regulates mitochondrial small subunit maturation by controlling 15S rRNA 5'-end processing. Localizes to the 5' precursor of the 15S rRNA in a position that is subsequently occupied by mS47 in the mature yeast mtSSU. Uses structure and sequence-specific RNA recognition, binding to a single-stranded region of the precursor and specifically recognizing bases -6 to -1. The exchange of Ccm1 for mS47 is coupled to the irreversible removal of precursor rRNA that is accompanied by conformational changes of the mitoribosomal proteins uS5m and mS26. These conformational changes signal completion of 5'-end rRNA processing through protection of the mature 5'-end of the 15S rRNA and stabilization of mS47. The removal of the 5' precursor together with the dissociation of Ccm1 may be catalyzed by the 5'-3' exoribonuclease Pet127. Involved in the specific removal of group I introns in mitochondrial encoded transcripts.</text>
</comment>
<dbReference type="PROSITE" id="PS51375">
    <property type="entry name" value="PPR"/>
    <property type="match status" value="1"/>
</dbReference>
<organism evidence="9 10">
    <name type="scientific">Aspergillus sclerotioniger CBS 115572</name>
    <dbReference type="NCBI Taxonomy" id="1450535"/>
    <lineage>
        <taxon>Eukaryota</taxon>
        <taxon>Fungi</taxon>
        <taxon>Dikarya</taxon>
        <taxon>Ascomycota</taxon>
        <taxon>Pezizomycotina</taxon>
        <taxon>Eurotiomycetes</taxon>
        <taxon>Eurotiomycetidae</taxon>
        <taxon>Eurotiales</taxon>
        <taxon>Aspergillaceae</taxon>
        <taxon>Aspergillus</taxon>
        <taxon>Aspergillus subgen. Circumdati</taxon>
    </lineage>
</organism>
<gene>
    <name evidence="9" type="ORF">BO94DRAFT_514606</name>
</gene>
<feature type="repeat" description="PPR" evidence="5">
    <location>
        <begin position="492"/>
        <end position="526"/>
    </location>
</feature>
<evidence type="ECO:0000256" key="5">
    <source>
        <dbReference type="PROSITE-ProRule" id="PRU00708"/>
    </source>
</evidence>
<evidence type="ECO:0000256" key="6">
    <source>
        <dbReference type="SAM" id="MobiDB-lite"/>
    </source>
</evidence>
<proteinExistence type="inferred from homology"/>
<dbReference type="OrthoDB" id="747253at2759"/>
<protein>
    <submittedName>
        <fullName evidence="9">Pentatricopeptide repeat protein</fullName>
    </submittedName>
</protein>
<feature type="compositionally biased region" description="Basic and acidic residues" evidence="6">
    <location>
        <begin position="605"/>
        <end position="618"/>
    </location>
</feature>
<comment type="caution">
    <text evidence="9">The sequence shown here is derived from an EMBL/GenBank/DDBJ whole genome shotgun (WGS) entry which is preliminary data.</text>
</comment>
<feature type="compositionally biased region" description="Polar residues" evidence="6">
    <location>
        <begin position="621"/>
        <end position="633"/>
    </location>
</feature>
<evidence type="ECO:0000256" key="7">
    <source>
        <dbReference type="SAM" id="SignalP"/>
    </source>
</evidence>
<evidence type="ECO:0000256" key="4">
    <source>
        <dbReference type="ARBA" id="ARBA00044511"/>
    </source>
</evidence>
<dbReference type="AlphaFoldDB" id="A0A317WSR2"/>
<feature type="chain" id="PRO_5016264872" evidence="7">
    <location>
        <begin position="23"/>
        <end position="687"/>
    </location>
</feature>
<evidence type="ECO:0000259" key="8">
    <source>
        <dbReference type="Pfam" id="PF23276"/>
    </source>
</evidence>
<evidence type="ECO:0000256" key="1">
    <source>
        <dbReference type="ARBA" id="ARBA00006192"/>
    </source>
</evidence>
<dbReference type="PANTHER" id="PTHR47447">
    <property type="entry name" value="OS03G0856100 PROTEIN"/>
    <property type="match status" value="1"/>
</dbReference>
<feature type="signal peptide" evidence="7">
    <location>
        <begin position="1"/>
        <end position="22"/>
    </location>
</feature>
<keyword evidence="10" id="KW-1185">Reference proteome</keyword>
<dbReference type="InterPro" id="IPR002885">
    <property type="entry name" value="PPR_rpt"/>
</dbReference>
<dbReference type="GeneID" id="37112038"/>
<accession>A0A317WSR2</accession>
<evidence type="ECO:0000313" key="9">
    <source>
        <dbReference type="EMBL" id="PWY89369.1"/>
    </source>
</evidence>
<feature type="domain" description="Pentatricopeptide repeat-containing protein-mitochondrial" evidence="8">
    <location>
        <begin position="348"/>
        <end position="462"/>
    </location>
</feature>
<dbReference type="PANTHER" id="PTHR47447:SF17">
    <property type="entry name" value="OS12G0638900 PROTEIN"/>
    <property type="match status" value="1"/>
</dbReference>
<dbReference type="Proteomes" id="UP000246702">
    <property type="component" value="Unassembled WGS sequence"/>
</dbReference>
<dbReference type="RefSeq" id="XP_025468280.1">
    <property type="nucleotide sequence ID" value="XM_025609895.1"/>
</dbReference>
<dbReference type="EMBL" id="MSFK01000011">
    <property type="protein sequence ID" value="PWY89369.1"/>
    <property type="molecule type" value="Genomic_DNA"/>
</dbReference>
<sequence length="687" mass="77740">MPRTTLVLDGLWYCLCPSLSSATLTPATSSLKSGRRIPKYDRLSVLRSSPSSPRRCLSNLSPKPTDTTIIIAQDDAHQNPVSDSIPDQQSLRSRDAEAQNTDVRPGALLTPMERLTKPPPGVPKYFKHLSSQRLESRLQERVTRHPRVLSATQILRVLILDRHIRPEMRHYRGLIFANSDPERGSPHAVRELLKEMEENGIPADSGTLHAALQVLAVHPDYMLRQEIVRTLRDRWLPLSPAGWHYLVAGLIRENQFELALDHIEQMERKGILVESWLHSLLIYYLCDFREFDEVVRLMRSRTRQALDMSPKLWLYVLDVASAAFHHEATRYIWRQRVELRYLSPDYPLCSKVLTVAARTGDPELAASVIHFLVEVKVSLQIKDYEKLVEAHAVAGSFFSGFEVLCKMHMAGIALGPRSTRVILTHMIQYKMSPREAWTMLKQLKALKLQIPLGCAKVVLEMCEYEALDNPSVVDDGIAFYKELYALCPDKADVSVYNVLIGMCRLARNTEAGMFLVKEMAALGVIPDQGTFEHLIIMCLEAGNFESGYMYFQDLLGQAIIPSDEARAEIREICSQSTDPFASRLKQHPQIQDGSVGCLVDEISNTHEPLDLPKPDGDSFHGSGQSRAKVQQPVSHKRAAAKERRKRRRRRLAIVQGQEEEGWLDYEPGGLIPEDQLVAEDQSHPKSD</sequence>
<dbReference type="Gene3D" id="1.25.40.10">
    <property type="entry name" value="Tetratricopeptide repeat domain"/>
    <property type="match status" value="2"/>
</dbReference>
<feature type="region of interest" description="Disordered" evidence="6">
    <location>
        <begin position="45"/>
        <end position="64"/>
    </location>
</feature>
<comment type="similarity">
    <text evidence="1">Belongs to the CCM1 family.</text>
</comment>
<comment type="subunit">
    <text evidence="4">Binds to mitochondrial small subunit 15S rRNA.</text>
</comment>
<dbReference type="InterPro" id="IPR057027">
    <property type="entry name" value="TPR_mt"/>
</dbReference>
<feature type="compositionally biased region" description="Polar residues" evidence="6">
    <location>
        <begin position="79"/>
        <end position="91"/>
    </location>
</feature>
<dbReference type="Pfam" id="PF01535">
    <property type="entry name" value="PPR"/>
    <property type="match status" value="1"/>
</dbReference>
<feature type="region of interest" description="Disordered" evidence="6">
    <location>
        <begin position="605"/>
        <end position="687"/>
    </location>
</feature>
<keyword evidence="2" id="KW-0677">Repeat</keyword>
<dbReference type="Pfam" id="PF23276">
    <property type="entry name" value="TPR_24"/>
    <property type="match status" value="1"/>
</dbReference>
<feature type="compositionally biased region" description="Low complexity" evidence="6">
    <location>
        <begin position="45"/>
        <end position="62"/>
    </location>
</feature>
<feature type="region of interest" description="Disordered" evidence="6">
    <location>
        <begin position="73"/>
        <end position="101"/>
    </location>
</feature>
<evidence type="ECO:0000256" key="2">
    <source>
        <dbReference type="ARBA" id="ARBA00022737"/>
    </source>
</evidence>
<keyword evidence="7" id="KW-0732">Signal</keyword>
<dbReference type="InterPro" id="IPR011990">
    <property type="entry name" value="TPR-like_helical_dom_sf"/>
</dbReference>
<evidence type="ECO:0000313" key="10">
    <source>
        <dbReference type="Proteomes" id="UP000246702"/>
    </source>
</evidence>
<evidence type="ECO:0000256" key="3">
    <source>
        <dbReference type="ARBA" id="ARBA00044493"/>
    </source>
</evidence>
<reference evidence="9 10" key="1">
    <citation type="submission" date="2016-12" db="EMBL/GenBank/DDBJ databases">
        <title>The genomes of Aspergillus section Nigri reveals drivers in fungal speciation.</title>
        <authorList>
            <consortium name="DOE Joint Genome Institute"/>
            <person name="Vesth T.C."/>
            <person name="Nybo J."/>
            <person name="Theobald S."/>
            <person name="Brandl J."/>
            <person name="Frisvad J.C."/>
            <person name="Nielsen K.F."/>
            <person name="Lyhne E.K."/>
            <person name="Kogle M.E."/>
            <person name="Kuo A."/>
            <person name="Riley R."/>
            <person name="Clum A."/>
            <person name="Nolan M."/>
            <person name="Lipzen A."/>
            <person name="Salamov A."/>
            <person name="Henrissat B."/>
            <person name="Wiebenga A."/>
            <person name="De Vries R.P."/>
            <person name="Grigoriev I.V."/>
            <person name="Mortensen U.H."/>
            <person name="Andersen M.R."/>
            <person name="Baker S.E."/>
        </authorList>
    </citation>
    <scope>NUCLEOTIDE SEQUENCE [LARGE SCALE GENOMIC DNA]</scope>
    <source>
        <strain evidence="9 10">CBS 115572</strain>
    </source>
</reference>
<feature type="compositionally biased region" description="Basic residues" evidence="6">
    <location>
        <begin position="634"/>
        <end position="651"/>
    </location>
</feature>